<evidence type="ECO:0000256" key="1">
    <source>
        <dbReference type="SAM" id="MobiDB-lite"/>
    </source>
</evidence>
<name>A0A4Y7KGV7_PAPSO</name>
<dbReference type="Gramene" id="RZC71189">
    <property type="protein sequence ID" value="RZC71189"/>
    <property type="gene ID" value="C5167_034367"/>
</dbReference>
<feature type="region of interest" description="Disordered" evidence="1">
    <location>
        <begin position="120"/>
        <end position="147"/>
    </location>
</feature>
<dbReference type="AlphaFoldDB" id="A0A4Y7KGV7"/>
<keyword evidence="3" id="KW-1185">Reference proteome</keyword>
<proteinExistence type="predicted"/>
<evidence type="ECO:0000313" key="3">
    <source>
        <dbReference type="Proteomes" id="UP000316621"/>
    </source>
</evidence>
<dbReference type="Proteomes" id="UP000316621">
    <property type="component" value="Chromosome 7"/>
</dbReference>
<reference evidence="2 3" key="1">
    <citation type="journal article" date="2018" name="Science">
        <title>The opium poppy genome and morphinan production.</title>
        <authorList>
            <person name="Guo L."/>
            <person name="Winzer T."/>
            <person name="Yang X."/>
            <person name="Li Y."/>
            <person name="Ning Z."/>
            <person name="He Z."/>
            <person name="Teodor R."/>
            <person name="Lu Y."/>
            <person name="Bowser T.A."/>
            <person name="Graham I.A."/>
            <person name="Ye K."/>
        </authorList>
    </citation>
    <scope>NUCLEOTIDE SEQUENCE [LARGE SCALE GENOMIC DNA]</scope>
    <source>
        <strain evidence="3">cv. HN1</strain>
        <tissue evidence="2">Leaves</tissue>
    </source>
</reference>
<dbReference type="EMBL" id="CM010721">
    <property type="protein sequence ID" value="RZC71189.1"/>
    <property type="molecule type" value="Genomic_DNA"/>
</dbReference>
<protein>
    <submittedName>
        <fullName evidence="2">Uncharacterized protein</fullName>
    </submittedName>
</protein>
<feature type="compositionally biased region" description="Polar residues" evidence="1">
    <location>
        <begin position="126"/>
        <end position="135"/>
    </location>
</feature>
<evidence type="ECO:0000313" key="2">
    <source>
        <dbReference type="EMBL" id="RZC71189.1"/>
    </source>
</evidence>
<feature type="compositionally biased region" description="Polar residues" evidence="1">
    <location>
        <begin position="9"/>
        <end position="18"/>
    </location>
</feature>
<sequence>MPPNHDYLNLNSKGSTAQTKRRARERRGKTVESDGHRYEKTMRAFRHCQQQSPSRIIKFAMTKKGFWERKYVYLKPKLSHQLGILIGFGATKTWGIKDPFPCIPLQWSLMEPKKEFVASEDFGRTSIHNTSSPRSESPDTEQPKAED</sequence>
<feature type="region of interest" description="Disordered" evidence="1">
    <location>
        <begin position="1"/>
        <end position="33"/>
    </location>
</feature>
<gene>
    <name evidence="2" type="ORF">C5167_034367</name>
</gene>
<organism evidence="2 3">
    <name type="scientific">Papaver somniferum</name>
    <name type="common">Opium poppy</name>
    <dbReference type="NCBI Taxonomy" id="3469"/>
    <lineage>
        <taxon>Eukaryota</taxon>
        <taxon>Viridiplantae</taxon>
        <taxon>Streptophyta</taxon>
        <taxon>Embryophyta</taxon>
        <taxon>Tracheophyta</taxon>
        <taxon>Spermatophyta</taxon>
        <taxon>Magnoliopsida</taxon>
        <taxon>Ranunculales</taxon>
        <taxon>Papaveraceae</taxon>
        <taxon>Papaveroideae</taxon>
        <taxon>Papaver</taxon>
    </lineage>
</organism>
<accession>A0A4Y7KGV7</accession>